<dbReference type="InterPro" id="IPR000873">
    <property type="entry name" value="AMP-dep_synth/lig_dom"/>
</dbReference>
<proteinExistence type="inferred from homology"/>
<dbReference type="Gene3D" id="3.40.50.980">
    <property type="match status" value="1"/>
</dbReference>
<protein>
    <submittedName>
        <fullName evidence="3">Acyl-CoA synthetase</fullName>
    </submittedName>
</protein>
<dbReference type="Gene3D" id="3.40.50.12780">
    <property type="entry name" value="N-terminal domain of ligase-like"/>
    <property type="match status" value="1"/>
</dbReference>
<evidence type="ECO:0000259" key="2">
    <source>
        <dbReference type="Pfam" id="PF00501"/>
    </source>
</evidence>
<dbReference type="InterPro" id="IPR042099">
    <property type="entry name" value="ANL_N_sf"/>
</dbReference>
<gene>
    <name evidence="3" type="ORF">MELA_02686</name>
</gene>
<sequence>MVSKLSQPHFNTSQRLSYYLSASNSEKPLKRHLTMTSSSSESGVFDPSSFDALSASNTIGEIVRYQAEHRVDAPWCYLLHGTDPDAPVQFSTLRQEAERVAALLQELGVRPGDRVLIMLPTGRPILQALFGTWLAGAVAVPTYPPLLLPKGLLQTLAAATATRTYAPAKWIIDRLLQQPFARRGRQGKRAGRPVIALLEKLQRLCRYVDQQVHVCQTSRPAVVIAEPDFGPVCRAAARLLSEAPTFVAASDLLRGTARFRTPDADSSATALIQFTSGSTGVQKGVMLSHRAILANIRAFGEAIRPTPDDRVVSWLPLYHDMGLIGVTLGSFALGMEACLMSPTDFTRDPIRWIWALHRFSATISVANNSAIGRLARMCRIAPRRFAHDPAHGPESRLDLSHLRILMNGSEPVTVQAMEAFQREFEQFGLRREALSPVYGLAEMALAVSFPDLAAPYRVNRQRGEEWVSVGPPLQGFEIQIISGEGHRLPAGHLGEVIVAGPSLMDGYFADPEATAQVIRERDGQPWLHTGDEGMIDPTGELYITGRLKEIVIKSGRNYAPAHLEEVVETVEGIRPGRTVVFGVTDVRSGTQRVVAVVELADPHCHESLRDTLMREIRSRVDDVYRPAGGTVLDQVLLVAPGTLSKTTSGKRMRLDARERFLRGEFG</sequence>
<dbReference type="GO" id="GO:0070566">
    <property type="term" value="F:adenylyltransferase activity"/>
    <property type="evidence" value="ECO:0007669"/>
    <property type="project" value="TreeGrafter"/>
</dbReference>
<reference evidence="3 4" key="1">
    <citation type="submission" date="2019-07" db="EMBL/GenBank/DDBJ databases">
        <authorList>
            <person name="Cremers G."/>
        </authorList>
    </citation>
    <scope>NUCLEOTIDE SEQUENCE [LARGE SCALE GENOMIC DNA]</scope>
</reference>
<dbReference type="Proteomes" id="UP000334340">
    <property type="component" value="Unassembled WGS sequence"/>
</dbReference>
<evidence type="ECO:0000313" key="3">
    <source>
        <dbReference type="EMBL" id="VUZ86286.1"/>
    </source>
</evidence>
<dbReference type="Pfam" id="PF00501">
    <property type="entry name" value="AMP-binding"/>
    <property type="match status" value="1"/>
</dbReference>
<dbReference type="Gene3D" id="3.30.300.30">
    <property type="match status" value="1"/>
</dbReference>
<dbReference type="InterPro" id="IPR045851">
    <property type="entry name" value="AMP-bd_C_sf"/>
</dbReference>
<feature type="domain" description="AMP-dependent synthetase/ligase" evidence="2">
    <location>
        <begin position="83"/>
        <end position="508"/>
    </location>
</feature>
<organism evidence="3 4">
    <name type="scientific">Candidatus Methylomirabilis lanthanidiphila</name>
    <dbReference type="NCBI Taxonomy" id="2211376"/>
    <lineage>
        <taxon>Bacteria</taxon>
        <taxon>Candidatus Methylomirabilota</taxon>
        <taxon>Candidatus Methylomirabilia</taxon>
        <taxon>Candidatus Methylomirabilales</taxon>
        <taxon>Candidatus Methylomirabilaceae</taxon>
        <taxon>Candidatus Methylomirabilis</taxon>
    </lineage>
</organism>
<keyword evidence="4" id="KW-1185">Reference proteome</keyword>
<evidence type="ECO:0000313" key="4">
    <source>
        <dbReference type="Proteomes" id="UP000334340"/>
    </source>
</evidence>
<dbReference type="PANTHER" id="PTHR22754:SF32">
    <property type="entry name" value="DISCO-INTERACTING PROTEIN 2"/>
    <property type="match status" value="1"/>
</dbReference>
<dbReference type="PANTHER" id="PTHR22754">
    <property type="entry name" value="DISCO-INTERACTING PROTEIN 2 DIP2 -RELATED"/>
    <property type="match status" value="1"/>
</dbReference>
<accession>A0A564ZMG4</accession>
<dbReference type="AlphaFoldDB" id="A0A564ZMG4"/>
<dbReference type="GO" id="GO:0005886">
    <property type="term" value="C:plasma membrane"/>
    <property type="evidence" value="ECO:0007669"/>
    <property type="project" value="TreeGrafter"/>
</dbReference>
<dbReference type="EMBL" id="CABIKM010000048">
    <property type="protein sequence ID" value="VUZ86286.1"/>
    <property type="molecule type" value="Genomic_DNA"/>
</dbReference>
<evidence type="ECO:0000256" key="1">
    <source>
        <dbReference type="ARBA" id="ARBA00006432"/>
    </source>
</evidence>
<dbReference type="SUPFAM" id="SSF56801">
    <property type="entry name" value="Acetyl-CoA synthetase-like"/>
    <property type="match status" value="1"/>
</dbReference>
<comment type="similarity">
    <text evidence="1">Belongs to the ATP-dependent AMP-binding enzyme family.</text>
</comment>
<dbReference type="GO" id="GO:0006633">
    <property type="term" value="P:fatty acid biosynthetic process"/>
    <property type="evidence" value="ECO:0007669"/>
    <property type="project" value="TreeGrafter"/>
</dbReference>
<name>A0A564ZMG4_9BACT</name>